<dbReference type="OrthoDB" id="1758082at2"/>
<keyword evidence="1" id="KW-0812">Transmembrane</keyword>
<dbReference type="HOGENOM" id="CLU_203080_0_0_9"/>
<feature type="transmembrane region" description="Helical" evidence="1">
    <location>
        <begin position="33"/>
        <end position="50"/>
    </location>
</feature>
<dbReference type="KEGG" id="csr:Cspa_c27670"/>
<reference evidence="2 3" key="1">
    <citation type="submission" date="2013-02" db="EMBL/GenBank/DDBJ databases">
        <title>Genome sequence of Clostridium saccharoperbutylacetonicum N1-4(HMT).</title>
        <authorList>
            <person name="Poehlein A."/>
            <person name="Daniel R."/>
        </authorList>
    </citation>
    <scope>NUCLEOTIDE SEQUENCE [LARGE SCALE GENOMIC DNA]</scope>
    <source>
        <strain evidence="3">N1-4(HMT)</strain>
    </source>
</reference>
<protein>
    <submittedName>
        <fullName evidence="2">Uncharacterized protein</fullName>
    </submittedName>
</protein>
<dbReference type="AlphaFoldDB" id="M1LTZ9"/>
<accession>M1LTZ9</accession>
<proteinExistence type="predicted"/>
<organism evidence="2 3">
    <name type="scientific">Clostridium saccharoperbutylacetonicum N1-4(HMT)</name>
    <dbReference type="NCBI Taxonomy" id="931276"/>
    <lineage>
        <taxon>Bacteria</taxon>
        <taxon>Bacillati</taxon>
        <taxon>Bacillota</taxon>
        <taxon>Clostridia</taxon>
        <taxon>Eubacteriales</taxon>
        <taxon>Clostridiaceae</taxon>
        <taxon>Clostridium</taxon>
    </lineage>
</organism>
<dbReference type="PATRIC" id="fig|931276.5.peg.2779"/>
<keyword evidence="3" id="KW-1185">Reference proteome</keyword>
<keyword evidence="1" id="KW-0472">Membrane</keyword>
<name>M1LTZ9_9CLOT</name>
<dbReference type="RefSeq" id="WP_015392849.1">
    <property type="nucleotide sequence ID" value="NC_020291.1"/>
</dbReference>
<evidence type="ECO:0000313" key="3">
    <source>
        <dbReference type="Proteomes" id="UP000011728"/>
    </source>
</evidence>
<dbReference type="EMBL" id="CP004121">
    <property type="protein sequence ID" value="AGF56530.1"/>
    <property type="molecule type" value="Genomic_DNA"/>
</dbReference>
<evidence type="ECO:0000256" key="1">
    <source>
        <dbReference type="SAM" id="Phobius"/>
    </source>
</evidence>
<keyword evidence="1" id="KW-1133">Transmembrane helix</keyword>
<evidence type="ECO:0000313" key="2">
    <source>
        <dbReference type="EMBL" id="AGF56530.1"/>
    </source>
</evidence>
<dbReference type="STRING" id="36745.CLSAP_25140"/>
<gene>
    <name evidence="2" type="ORF">Cspa_c27670</name>
</gene>
<feature type="transmembrane region" description="Helical" evidence="1">
    <location>
        <begin position="12"/>
        <end position="27"/>
    </location>
</feature>
<sequence>MLDRIVNKLTSGRFLITVILTIVFAILEINNRLSTEFLTIYTMLVAFYFGKERQDNAVNQTKEIDKAEWR</sequence>
<dbReference type="eggNOG" id="ENOG5032594">
    <property type="taxonomic scope" value="Bacteria"/>
</dbReference>
<dbReference type="Proteomes" id="UP000011728">
    <property type="component" value="Chromosome"/>
</dbReference>